<accession>A0A5B8LED0</accession>
<gene>
    <name evidence="1" type="ORF">FPZ24_02150</name>
</gene>
<dbReference type="OrthoDB" id="9256162at2"/>
<organism evidence="1 2">
    <name type="scientific">Sphingomonas panacisoli</name>
    <dbReference type="NCBI Taxonomy" id="1813879"/>
    <lineage>
        <taxon>Bacteria</taxon>
        <taxon>Pseudomonadati</taxon>
        <taxon>Pseudomonadota</taxon>
        <taxon>Alphaproteobacteria</taxon>
        <taxon>Sphingomonadales</taxon>
        <taxon>Sphingomonadaceae</taxon>
        <taxon>Sphingomonas</taxon>
    </lineage>
</organism>
<sequence length="582" mass="65055">MTPLYEGLGDKLSNTDPISNSVLISGLEFPRDGSRLLLPGRYPMACFNSYIHESLHYQCFRTPVGFAISYLYHRAFLRAVDHLALGENAAHDDHDVLEDIARVETVLHIMRPLAEGIALFGEFDAFPGQAKSLSPTFRKVAAAFAATVPDWETKMVPDILEYVLAAGRAQPSSQRRKENLLMQGFSTESGGYLPGYFLVKNLQLALYRQVQSPLLLDSEFFLHFLIHWFYVDFNLVATLLDEDKEMNSFTTQAVVEKDSINAIFLAFQQRFAQLFTLTAAQVEQVDYVISGVTVQWHVSQIGMASDAAHIVLDRMVARINELIDYSADGLTAQQSAMSKLCHDNFVRRDYMCVGSFAEEIQILANQRVMLSRLNPDQELPVMNFGESEKPGPFVGRATIDVLQSDISQKVFIAVYADNERVTLKSFADGTDEECERLIDVDVSTERARGAKELMRTVIDHALPMDGSAHVLREHYRMQAEEGAEKLYRKWCGALMAIDGPEADLPSSPGALYHLCDRDANFLRSIAALGCVGGVLLDDAIIAKTCATHGLTLENFLGRAQAIEERHSFRFFTMVGDMRMCTV</sequence>
<keyword evidence="2" id="KW-1185">Reference proteome</keyword>
<evidence type="ECO:0000313" key="2">
    <source>
        <dbReference type="Proteomes" id="UP000315673"/>
    </source>
</evidence>
<reference evidence="1 2" key="1">
    <citation type="submission" date="2019-07" db="EMBL/GenBank/DDBJ databases">
        <title>Full genome sequence of Sphingomonas sp. 4R-6-7(HKS19).</title>
        <authorList>
            <person name="Im W.-T."/>
        </authorList>
    </citation>
    <scope>NUCLEOTIDE SEQUENCE [LARGE SCALE GENOMIC DNA]</scope>
    <source>
        <strain evidence="1 2">HKS19</strain>
    </source>
</reference>
<evidence type="ECO:0000313" key="1">
    <source>
        <dbReference type="EMBL" id="QDZ06423.1"/>
    </source>
</evidence>
<name>A0A5B8LED0_9SPHN</name>
<dbReference type="Proteomes" id="UP000315673">
    <property type="component" value="Chromosome"/>
</dbReference>
<dbReference type="RefSeq" id="WP_146569507.1">
    <property type="nucleotide sequence ID" value="NZ_CP042306.1"/>
</dbReference>
<protein>
    <submittedName>
        <fullName evidence="1">Uncharacterized protein</fullName>
    </submittedName>
</protein>
<proteinExistence type="predicted"/>
<dbReference type="EMBL" id="CP042306">
    <property type="protein sequence ID" value="QDZ06423.1"/>
    <property type="molecule type" value="Genomic_DNA"/>
</dbReference>
<dbReference type="KEGG" id="spai:FPZ24_02150"/>
<dbReference type="AlphaFoldDB" id="A0A5B8LED0"/>